<dbReference type="Pfam" id="PF14024">
    <property type="entry name" value="DUF4240"/>
    <property type="match status" value="1"/>
</dbReference>
<feature type="domain" description="DUF4240" evidence="2">
    <location>
        <begin position="1"/>
        <end position="128"/>
    </location>
</feature>
<keyword evidence="5" id="KW-1185">Reference proteome</keyword>
<sequence length="171" mass="19143">MDETDFWEIIDRAREDAEGDPEDQADLVVERLTGLDPDSVLDFARHFEARLNRALRWELWGAAALLTGDPGDDAFDAFRCWLVGQGRHAYEGAVHHADDLATLLDGFDERADGDGEDLGYAADEAYERLTGLPLPDLGVPDAEDPDGEEFDVSDSATLRDRYPALWERFGW</sequence>
<evidence type="ECO:0000256" key="1">
    <source>
        <dbReference type="SAM" id="MobiDB-lite"/>
    </source>
</evidence>
<evidence type="ECO:0000313" key="5">
    <source>
        <dbReference type="Proteomes" id="UP001156398"/>
    </source>
</evidence>
<feature type="region of interest" description="Disordered" evidence="1">
    <location>
        <begin position="134"/>
        <end position="153"/>
    </location>
</feature>
<name>A0AA90KEQ2_9ACTN</name>
<dbReference type="EMBL" id="JABXJJ020000002">
    <property type="protein sequence ID" value="MDI5968265.1"/>
    <property type="molecule type" value="Genomic_DNA"/>
</dbReference>
<organism evidence="4">
    <name type="scientific">Streptantibioticus silvisoli</name>
    <dbReference type="NCBI Taxonomy" id="2705255"/>
    <lineage>
        <taxon>Bacteria</taxon>
        <taxon>Bacillati</taxon>
        <taxon>Actinomycetota</taxon>
        <taxon>Actinomycetes</taxon>
        <taxon>Kitasatosporales</taxon>
        <taxon>Streptomycetaceae</taxon>
        <taxon>Streptantibioticus</taxon>
    </lineage>
</organism>
<dbReference type="RefSeq" id="WP_271316700.1">
    <property type="nucleotide sequence ID" value="NZ_JAAGKO020000092.1"/>
</dbReference>
<evidence type="ECO:0000313" key="3">
    <source>
        <dbReference type="EMBL" id="MDI5967461.1"/>
    </source>
</evidence>
<reference evidence="4 5" key="1">
    <citation type="submission" date="2023-05" db="EMBL/GenBank/DDBJ databases">
        <title>Streptantibioticus silvisoli sp. nov., acidotolerant actinomycetes 1 from pine litter.</title>
        <authorList>
            <person name="Swiecimska M."/>
            <person name="Golinska P."/>
            <person name="Sangal V."/>
            <person name="Wachnowicz B."/>
            <person name="Goodfellow M."/>
        </authorList>
    </citation>
    <scope>NUCLEOTIDE SEQUENCE</scope>
    <source>
        <strain evidence="4">SL13</strain>
        <strain evidence="3 5">SL54</strain>
    </source>
</reference>
<gene>
    <name evidence="3" type="ORF">POF43_032865</name>
    <name evidence="4" type="ORF">POF50_002700</name>
</gene>
<evidence type="ECO:0000259" key="2">
    <source>
        <dbReference type="Pfam" id="PF14024"/>
    </source>
</evidence>
<proteinExistence type="predicted"/>
<feature type="compositionally biased region" description="Acidic residues" evidence="1">
    <location>
        <begin position="141"/>
        <end position="152"/>
    </location>
</feature>
<comment type="caution">
    <text evidence="4">The sequence shown here is derived from an EMBL/GenBank/DDBJ whole genome shotgun (WGS) entry which is preliminary data.</text>
</comment>
<dbReference type="InterPro" id="IPR025334">
    <property type="entry name" value="DUF4240"/>
</dbReference>
<protein>
    <submittedName>
        <fullName evidence="4">DUF4240 domain-containing protein</fullName>
    </submittedName>
</protein>
<dbReference type="AlphaFoldDB" id="A0AA90KEQ2"/>
<evidence type="ECO:0000313" key="4">
    <source>
        <dbReference type="EMBL" id="MDI5968265.1"/>
    </source>
</evidence>
<dbReference type="Proteomes" id="UP001156398">
    <property type="component" value="Unassembled WGS sequence"/>
</dbReference>
<accession>A0AA90KEQ2</accession>
<dbReference type="EMBL" id="JAAGKO020000092">
    <property type="protein sequence ID" value="MDI5967461.1"/>
    <property type="molecule type" value="Genomic_DNA"/>
</dbReference>